<name>A0ABQ5DSN2_9ASTR</name>
<proteinExistence type="predicted"/>
<evidence type="ECO:0000313" key="1">
    <source>
        <dbReference type="EMBL" id="GJT42191.1"/>
    </source>
</evidence>
<protein>
    <submittedName>
        <fullName evidence="1">Uncharacterized protein</fullName>
    </submittedName>
</protein>
<reference evidence="1" key="1">
    <citation type="journal article" date="2022" name="Int. J. Mol. Sci.">
        <title>Draft Genome of Tanacetum Coccineum: Genomic Comparison of Closely Related Tanacetum-Family Plants.</title>
        <authorList>
            <person name="Yamashiro T."/>
            <person name="Shiraishi A."/>
            <person name="Nakayama K."/>
            <person name="Satake H."/>
        </authorList>
    </citation>
    <scope>NUCLEOTIDE SEQUENCE</scope>
</reference>
<dbReference type="Proteomes" id="UP001151760">
    <property type="component" value="Unassembled WGS sequence"/>
</dbReference>
<dbReference type="EMBL" id="BQNB010015624">
    <property type="protein sequence ID" value="GJT42191.1"/>
    <property type="molecule type" value="Genomic_DNA"/>
</dbReference>
<keyword evidence="2" id="KW-1185">Reference proteome</keyword>
<accession>A0ABQ5DSN2</accession>
<comment type="caution">
    <text evidence="1">The sequence shown here is derived from an EMBL/GenBank/DDBJ whole genome shotgun (WGS) entry which is preliminary data.</text>
</comment>
<sequence>MQPSNDTSEQHYEVEPHSVKVPIRRFKRISQVLGIYGFYVDVEEHELGDLNEPPNYKAALSKLEYDKLLDAMNAEMQSIKDNQV</sequence>
<organism evidence="1 2">
    <name type="scientific">Tanacetum coccineum</name>
    <dbReference type="NCBI Taxonomy" id="301880"/>
    <lineage>
        <taxon>Eukaryota</taxon>
        <taxon>Viridiplantae</taxon>
        <taxon>Streptophyta</taxon>
        <taxon>Embryophyta</taxon>
        <taxon>Tracheophyta</taxon>
        <taxon>Spermatophyta</taxon>
        <taxon>Magnoliopsida</taxon>
        <taxon>eudicotyledons</taxon>
        <taxon>Gunneridae</taxon>
        <taxon>Pentapetalae</taxon>
        <taxon>asterids</taxon>
        <taxon>campanulids</taxon>
        <taxon>Asterales</taxon>
        <taxon>Asteraceae</taxon>
        <taxon>Asteroideae</taxon>
        <taxon>Anthemideae</taxon>
        <taxon>Anthemidinae</taxon>
        <taxon>Tanacetum</taxon>
    </lineage>
</organism>
<reference evidence="1" key="2">
    <citation type="submission" date="2022-01" db="EMBL/GenBank/DDBJ databases">
        <authorList>
            <person name="Yamashiro T."/>
            <person name="Shiraishi A."/>
            <person name="Satake H."/>
            <person name="Nakayama K."/>
        </authorList>
    </citation>
    <scope>NUCLEOTIDE SEQUENCE</scope>
</reference>
<evidence type="ECO:0000313" key="2">
    <source>
        <dbReference type="Proteomes" id="UP001151760"/>
    </source>
</evidence>
<gene>
    <name evidence="1" type="ORF">Tco_0942056</name>
</gene>